<dbReference type="STRING" id="1754190.A0A1Y2APA7"/>
<proteinExistence type="predicted"/>
<evidence type="ECO:0000313" key="2">
    <source>
        <dbReference type="EMBL" id="ORY24418.1"/>
    </source>
</evidence>
<feature type="compositionally biased region" description="Low complexity" evidence="1">
    <location>
        <begin position="664"/>
        <end position="676"/>
    </location>
</feature>
<dbReference type="AlphaFoldDB" id="A0A1Y2APA7"/>
<dbReference type="OrthoDB" id="2158913at2759"/>
<feature type="compositionally biased region" description="Low complexity" evidence="1">
    <location>
        <begin position="627"/>
        <end position="636"/>
    </location>
</feature>
<feature type="compositionally biased region" description="Polar residues" evidence="1">
    <location>
        <begin position="206"/>
        <end position="220"/>
    </location>
</feature>
<reference evidence="2 3" key="1">
    <citation type="submission" date="2016-08" db="EMBL/GenBank/DDBJ databases">
        <title>A Parts List for Fungal Cellulosomes Revealed by Comparative Genomics.</title>
        <authorList>
            <consortium name="DOE Joint Genome Institute"/>
            <person name="Haitjema C.H."/>
            <person name="Gilmore S.P."/>
            <person name="Henske J.K."/>
            <person name="Solomon K.V."/>
            <person name="De Groot R."/>
            <person name="Kuo A."/>
            <person name="Mondo S.J."/>
            <person name="Salamov A.A."/>
            <person name="Labutti K."/>
            <person name="Zhao Z."/>
            <person name="Chiniquy J."/>
            <person name="Barry K."/>
            <person name="Brewer H.M."/>
            <person name="Purvine S.O."/>
            <person name="Wright A.T."/>
            <person name="Boxma B."/>
            <person name="Van Alen T."/>
            <person name="Hackstein J.H."/>
            <person name="Baker S.E."/>
            <person name="Grigoriev I.V."/>
            <person name="O'Malley M.A."/>
        </authorList>
    </citation>
    <scope>NUCLEOTIDE SEQUENCE [LARGE SCALE GENOMIC DNA]</scope>
    <source>
        <strain evidence="2 3">G1</strain>
    </source>
</reference>
<feature type="region of interest" description="Disordered" evidence="1">
    <location>
        <begin position="160"/>
        <end position="191"/>
    </location>
</feature>
<feature type="compositionally biased region" description="Low complexity" evidence="1">
    <location>
        <begin position="367"/>
        <end position="393"/>
    </location>
</feature>
<feature type="compositionally biased region" description="Polar residues" evidence="1">
    <location>
        <begin position="350"/>
        <end position="360"/>
    </location>
</feature>
<feature type="compositionally biased region" description="Basic and acidic residues" evidence="1">
    <location>
        <begin position="326"/>
        <end position="348"/>
    </location>
</feature>
<feature type="compositionally biased region" description="Polar residues" evidence="1">
    <location>
        <begin position="865"/>
        <end position="877"/>
    </location>
</feature>
<feature type="region of interest" description="Disordered" evidence="1">
    <location>
        <begin position="206"/>
        <end position="447"/>
    </location>
</feature>
<feature type="compositionally biased region" description="Low complexity" evidence="1">
    <location>
        <begin position="645"/>
        <end position="654"/>
    </location>
</feature>
<name>A0A1Y2APA7_9FUNG</name>
<accession>A0A1Y2APA7</accession>
<feature type="compositionally biased region" description="Polar residues" evidence="1">
    <location>
        <begin position="814"/>
        <end position="826"/>
    </location>
</feature>
<protein>
    <submittedName>
        <fullName evidence="2">Uncharacterized protein</fullName>
    </submittedName>
</protein>
<keyword evidence="3" id="KW-1185">Reference proteome</keyword>
<dbReference type="Proteomes" id="UP000193920">
    <property type="component" value="Unassembled WGS sequence"/>
</dbReference>
<feature type="compositionally biased region" description="Basic and acidic residues" evidence="1">
    <location>
        <begin position="429"/>
        <end position="441"/>
    </location>
</feature>
<feature type="compositionally biased region" description="Polar residues" evidence="1">
    <location>
        <begin position="740"/>
        <end position="750"/>
    </location>
</feature>
<feature type="compositionally biased region" description="Basic and acidic residues" evidence="1">
    <location>
        <begin position="723"/>
        <end position="739"/>
    </location>
</feature>
<organism evidence="2 3">
    <name type="scientific">Neocallimastix californiae</name>
    <dbReference type="NCBI Taxonomy" id="1754190"/>
    <lineage>
        <taxon>Eukaryota</taxon>
        <taxon>Fungi</taxon>
        <taxon>Fungi incertae sedis</taxon>
        <taxon>Chytridiomycota</taxon>
        <taxon>Chytridiomycota incertae sedis</taxon>
        <taxon>Neocallimastigomycetes</taxon>
        <taxon>Neocallimastigales</taxon>
        <taxon>Neocallimastigaceae</taxon>
        <taxon>Neocallimastix</taxon>
    </lineage>
</organism>
<feature type="compositionally biased region" description="Low complexity" evidence="1">
    <location>
        <begin position="849"/>
        <end position="862"/>
    </location>
</feature>
<feature type="compositionally biased region" description="Basic and acidic residues" evidence="1">
    <location>
        <begin position="596"/>
        <end position="625"/>
    </location>
</feature>
<feature type="compositionally biased region" description="Polar residues" evidence="1">
    <location>
        <begin position="493"/>
        <end position="509"/>
    </location>
</feature>
<feature type="region of interest" description="Disordered" evidence="1">
    <location>
        <begin position="493"/>
        <end position="533"/>
    </location>
</feature>
<feature type="compositionally biased region" description="Low complexity" evidence="1">
    <location>
        <begin position="689"/>
        <end position="705"/>
    </location>
</feature>
<feature type="compositionally biased region" description="Basic and acidic residues" evidence="1">
    <location>
        <begin position="288"/>
        <end position="316"/>
    </location>
</feature>
<sequence length="893" mass="100723">MSISDFEQSLWELALLINPTHLANITTTKLNSYYQDTILDMRKVVLVQNLFNDIYNNWTDHQIRYQQNRRRQIENGEITEEQLLQEEMMEENESEIEYISDEEAQDVIVEERYDSMEFSNNKETETIENKENINNTNTQNGGVIITNDNTVIQLPVRKSSVKHKNNGKPIKQDNIESQPIEDNSKNESTNITENAVTKENIVDNSNVNTEIKDNNLTPSKEMTKKSTKSISENIVKEQTVSEPKENVKKITLDFSGKDAAKSKSETKSSDDEKESKKSKKEHSRRKKVEREPRKDSLKANVKLSDEKCNEVLKELEDSGVITTEKTGTEEKLNKKTDSAISLEEKVKVDSSPNTNNNSFVVRSFNIPSQQSTSSSPSLSSSLSPSLSYSNLPSKQDPIPVRNSSYKKTKPTYRLSDKDVSIKNKYKLNKSKDETKKEEPKVRLRPKKISEPPAMQRRSMDELLFQFADVMDVVSLIPHIVGDDDLLGNDLTFNSSDLNSKAQTKDSNGNVVEERPRRRPSRAPTPPPTVVSNGKEYEIYSIPSERHQKYIKKKEEMEKQNKRRSSLKFEYHGFEDLKRQQELAGYDVSGDIPITDRKAREAREARKAKEAKEAKEREAREAKQMKESNSSKSSPHSYYKRTSYVSSSGKNSPSVSPSPSPSPSPSLSYSSAGSCGSTMKMDVLSGCMLSSSNSSSSNSSHNSKSSTTKRASRFLTSLTKSKSKSKEKDKEKEKEKHANKENQPSNSSNKNYLVRRKSSDKSSASSVRSHQRYRHGGSNQEASSQTQSSPSLSSSSVKKSYSSTTLSKYDLPHMSTFSSNQESTSRRYANGERSKTTPLPSDSGLFEGLSLSTPSSSNSSSKQRSNKYTNDSKSSSTSEIDKFFDNVFRIDWSL</sequence>
<feature type="compositionally biased region" description="Basic residues" evidence="1">
    <location>
        <begin position="276"/>
        <end position="287"/>
    </location>
</feature>
<feature type="compositionally biased region" description="Low complexity" evidence="1">
    <location>
        <begin position="782"/>
        <end position="808"/>
    </location>
</feature>
<dbReference type="EMBL" id="MCOG01000222">
    <property type="protein sequence ID" value="ORY24418.1"/>
    <property type="molecule type" value="Genomic_DNA"/>
</dbReference>
<gene>
    <name evidence="2" type="ORF">LY90DRAFT_675199</name>
</gene>
<evidence type="ECO:0000256" key="1">
    <source>
        <dbReference type="SAM" id="MobiDB-lite"/>
    </source>
</evidence>
<feature type="region of interest" description="Disordered" evidence="1">
    <location>
        <begin position="596"/>
        <end position="877"/>
    </location>
</feature>
<comment type="caution">
    <text evidence="2">The sequence shown here is derived from an EMBL/GenBank/DDBJ whole genome shotgun (WGS) entry which is preliminary data.</text>
</comment>
<feature type="compositionally biased region" description="Polar residues" evidence="1">
    <location>
        <begin position="228"/>
        <end position="241"/>
    </location>
</feature>
<feature type="compositionally biased region" description="Polar residues" evidence="1">
    <location>
        <begin position="175"/>
        <end position="191"/>
    </location>
</feature>
<feature type="compositionally biased region" description="Basic and acidic residues" evidence="1">
    <location>
        <begin position="242"/>
        <end position="275"/>
    </location>
</feature>
<evidence type="ECO:0000313" key="3">
    <source>
        <dbReference type="Proteomes" id="UP000193920"/>
    </source>
</evidence>